<accession>A0A1M6RT20</accession>
<keyword evidence="15" id="KW-1185">Reference proteome</keyword>
<dbReference type="Gene3D" id="1.10.10.60">
    <property type="entry name" value="Homeodomain-like"/>
    <property type="match status" value="1"/>
</dbReference>
<keyword evidence="5 10" id="KW-0548">Nucleotidyltransferase</keyword>
<feature type="region of interest" description="Disordered" evidence="11">
    <location>
        <begin position="45"/>
        <end position="113"/>
    </location>
</feature>
<evidence type="ECO:0000256" key="2">
    <source>
        <dbReference type="ARBA" id="ARBA00019942"/>
    </source>
</evidence>
<keyword evidence="4 10" id="KW-0808">Transferase</keyword>
<dbReference type="GO" id="GO:0006352">
    <property type="term" value="P:DNA-templated transcription initiation"/>
    <property type="evidence" value="ECO:0007669"/>
    <property type="project" value="InterPro"/>
</dbReference>
<dbReference type="GO" id="GO:0016987">
    <property type="term" value="F:sigma factor activity"/>
    <property type="evidence" value="ECO:0007669"/>
    <property type="project" value="UniProtKB-KW"/>
</dbReference>
<gene>
    <name evidence="14" type="ORF">SAMN05216369_1660</name>
</gene>
<keyword evidence="9 10" id="KW-0804">Transcription</keyword>
<keyword evidence="3 10" id="KW-0240">DNA-directed RNA polymerase</keyword>
<evidence type="ECO:0000313" key="15">
    <source>
        <dbReference type="Proteomes" id="UP000184497"/>
    </source>
</evidence>
<dbReference type="NCBIfam" id="TIGR02395">
    <property type="entry name" value="rpoN_sigma"/>
    <property type="match status" value="1"/>
</dbReference>
<evidence type="ECO:0000256" key="6">
    <source>
        <dbReference type="ARBA" id="ARBA00023015"/>
    </source>
</evidence>
<dbReference type="GO" id="GO:0000428">
    <property type="term" value="C:DNA-directed RNA polymerase complex"/>
    <property type="evidence" value="ECO:0007669"/>
    <property type="project" value="UniProtKB-KW"/>
</dbReference>
<dbReference type="AlphaFoldDB" id="A0A1M6RT20"/>
<evidence type="ECO:0000256" key="11">
    <source>
        <dbReference type="SAM" id="MobiDB-lite"/>
    </source>
</evidence>
<proteinExistence type="inferred from homology"/>
<dbReference type="PROSITE" id="PS00717">
    <property type="entry name" value="SIGMA54_1"/>
    <property type="match status" value="1"/>
</dbReference>
<keyword evidence="6 10" id="KW-0805">Transcription regulation</keyword>
<dbReference type="GO" id="GO:0003677">
    <property type="term" value="F:DNA binding"/>
    <property type="evidence" value="ECO:0007669"/>
    <property type="project" value="UniProtKB-KW"/>
</dbReference>
<dbReference type="GO" id="GO:0016779">
    <property type="term" value="F:nucleotidyltransferase activity"/>
    <property type="evidence" value="ECO:0007669"/>
    <property type="project" value="UniProtKB-KW"/>
</dbReference>
<dbReference type="Proteomes" id="UP000184497">
    <property type="component" value="Unassembled WGS sequence"/>
</dbReference>
<organism evidence="14 15">
    <name type="scientific">Marinobacter antarcticus</name>
    <dbReference type="NCBI Taxonomy" id="564117"/>
    <lineage>
        <taxon>Bacteria</taxon>
        <taxon>Pseudomonadati</taxon>
        <taxon>Pseudomonadota</taxon>
        <taxon>Gammaproteobacteria</taxon>
        <taxon>Pseudomonadales</taxon>
        <taxon>Marinobacteraceae</taxon>
        <taxon>Marinobacter</taxon>
    </lineage>
</organism>
<evidence type="ECO:0000259" key="13">
    <source>
        <dbReference type="Pfam" id="PF04963"/>
    </source>
</evidence>
<name>A0A1M6RT20_9GAMM</name>
<dbReference type="Pfam" id="PF00309">
    <property type="entry name" value="Sigma54_AID"/>
    <property type="match status" value="1"/>
</dbReference>
<evidence type="ECO:0000259" key="12">
    <source>
        <dbReference type="Pfam" id="PF04552"/>
    </source>
</evidence>
<feature type="compositionally biased region" description="Low complexity" evidence="11">
    <location>
        <begin position="72"/>
        <end position="87"/>
    </location>
</feature>
<dbReference type="PROSITE" id="PS00718">
    <property type="entry name" value="SIGMA54_2"/>
    <property type="match status" value="1"/>
</dbReference>
<protein>
    <recommendedName>
        <fullName evidence="2 10">RNA polymerase sigma-54 factor</fullName>
    </recommendedName>
</protein>
<dbReference type="STRING" id="564117.SAMN05216369_1660"/>
<dbReference type="PROSITE" id="PS50044">
    <property type="entry name" value="SIGMA54_3"/>
    <property type="match status" value="1"/>
</dbReference>
<dbReference type="Pfam" id="PF04963">
    <property type="entry name" value="Sigma54_CBD"/>
    <property type="match status" value="1"/>
</dbReference>
<evidence type="ECO:0000256" key="1">
    <source>
        <dbReference type="ARBA" id="ARBA00008798"/>
    </source>
</evidence>
<dbReference type="PIRSF" id="PIRSF000774">
    <property type="entry name" value="RpoN"/>
    <property type="match status" value="1"/>
</dbReference>
<keyword evidence="8 10" id="KW-0238">DNA-binding</keyword>
<feature type="domain" description="RNA polymerase sigma factor 54 core-binding" evidence="13">
    <location>
        <begin position="140"/>
        <end position="337"/>
    </location>
</feature>
<dbReference type="InterPro" id="IPR000394">
    <property type="entry name" value="RNA_pol_sigma_54"/>
</dbReference>
<dbReference type="InterPro" id="IPR007634">
    <property type="entry name" value="RNA_pol_sigma_54_DNA-bd"/>
</dbReference>
<dbReference type="Pfam" id="PF04552">
    <property type="entry name" value="Sigma54_DBD"/>
    <property type="match status" value="1"/>
</dbReference>
<evidence type="ECO:0000256" key="10">
    <source>
        <dbReference type="PIRNR" id="PIRNR000774"/>
    </source>
</evidence>
<dbReference type="GO" id="GO:0001216">
    <property type="term" value="F:DNA-binding transcription activator activity"/>
    <property type="evidence" value="ECO:0007669"/>
    <property type="project" value="InterPro"/>
</dbReference>
<evidence type="ECO:0000256" key="7">
    <source>
        <dbReference type="ARBA" id="ARBA00023082"/>
    </source>
</evidence>
<feature type="compositionally biased region" description="Polar residues" evidence="11">
    <location>
        <begin position="59"/>
        <end position="71"/>
    </location>
</feature>
<evidence type="ECO:0000256" key="8">
    <source>
        <dbReference type="ARBA" id="ARBA00023125"/>
    </source>
</evidence>
<dbReference type="PANTHER" id="PTHR32248">
    <property type="entry name" value="RNA POLYMERASE SIGMA-54 FACTOR"/>
    <property type="match status" value="1"/>
</dbReference>
<dbReference type="EMBL" id="FRAQ01000001">
    <property type="protein sequence ID" value="SHK35498.1"/>
    <property type="molecule type" value="Genomic_DNA"/>
</dbReference>
<evidence type="ECO:0000256" key="9">
    <source>
        <dbReference type="ARBA" id="ARBA00023163"/>
    </source>
</evidence>
<reference evidence="15" key="1">
    <citation type="submission" date="2016-11" db="EMBL/GenBank/DDBJ databases">
        <authorList>
            <person name="Varghese N."/>
            <person name="Submissions S."/>
        </authorList>
    </citation>
    <scope>NUCLEOTIDE SEQUENCE [LARGE SCALE GENOMIC DNA]</scope>
    <source>
        <strain evidence="15">CGMCC 1.10835</strain>
    </source>
</reference>
<feature type="region of interest" description="Disordered" evidence="11">
    <location>
        <begin position="126"/>
        <end position="148"/>
    </location>
</feature>
<dbReference type="PANTHER" id="PTHR32248:SF4">
    <property type="entry name" value="RNA POLYMERASE SIGMA-54 FACTOR"/>
    <property type="match status" value="1"/>
</dbReference>
<evidence type="ECO:0000313" key="14">
    <source>
        <dbReference type="EMBL" id="SHK35498.1"/>
    </source>
</evidence>
<dbReference type="PRINTS" id="PR00045">
    <property type="entry name" value="SIGMA54FCT"/>
</dbReference>
<evidence type="ECO:0000256" key="5">
    <source>
        <dbReference type="ARBA" id="ARBA00022695"/>
    </source>
</evidence>
<dbReference type="InterPro" id="IPR038709">
    <property type="entry name" value="RpoN_core-bd_sf"/>
</dbReference>
<sequence>MVMKASLQLKLGQSLTMTPQLQQAIRLLQLSTLDLQQEIQQALESNPLLEASEDDDQTETPSADGDQNQDNTANETSPEASAEAATSDWDESESGPDWQSENEIPDTLPDDLPVDTAWEDVYQSAPAPAARNDDESDHDFETRNSPTETLRDHLEWQLNLTPLNERDQAIAHALMDAVDERGYLTSSLEDIYAGLTDDADEDPLEMDEVEAVLRRLQYFDPPGVFARDLQDCLLIQLNQLPPETPWLAQARLVITHYINLLGNRDYAQLLRRSRLKEDQLRDVLALITSLNPRPGDIIDRTEPDYVIPDVIVRKHNGRWRVELNPEIAPRIRVNASYASLIRRADSSADNTYLRDQLQEAKWFIKSLQSRNETLLKVATRIVEYQQGFLDHGEEAMKPLILSDIAQVVEMHESTISRVTTQKYMHTPRGIFELKYFFSSHVSTDEGGECSSTAIRAMIKKLIAAETPKKPLSDSKIAAMLGEEGIKVARRTVAKYREAMHIPPSNERKRLV</sequence>
<evidence type="ECO:0000256" key="3">
    <source>
        <dbReference type="ARBA" id="ARBA00022478"/>
    </source>
</evidence>
<dbReference type="FunFam" id="1.10.10.60:FF:000045">
    <property type="entry name" value="RNA polymerase sigma-54 factor"/>
    <property type="match status" value="1"/>
</dbReference>
<dbReference type="NCBIfam" id="NF004595">
    <property type="entry name" value="PRK05932.1-2"/>
    <property type="match status" value="1"/>
</dbReference>
<keyword evidence="7 10" id="KW-0731">Sigma factor</keyword>
<comment type="similarity">
    <text evidence="1 10">Belongs to the sigma-54 factor family.</text>
</comment>
<feature type="domain" description="RNA polymerase sigma factor 54 DNA-binding" evidence="12">
    <location>
        <begin position="351"/>
        <end position="509"/>
    </location>
</feature>
<dbReference type="Gene3D" id="1.10.10.1330">
    <property type="entry name" value="RNA polymerase sigma-54 factor, core-binding domain"/>
    <property type="match status" value="1"/>
</dbReference>
<evidence type="ECO:0000256" key="4">
    <source>
        <dbReference type="ARBA" id="ARBA00022679"/>
    </source>
</evidence>
<dbReference type="NCBIfam" id="NF009118">
    <property type="entry name" value="PRK12469.1"/>
    <property type="match status" value="1"/>
</dbReference>
<comment type="function">
    <text evidence="10">Sigma factors are initiation factors that promote the attachment of RNA polymerase to specific initiation sites and are then released.</text>
</comment>
<dbReference type="InterPro" id="IPR007046">
    <property type="entry name" value="RNA_pol_sigma_54_core-bd"/>
</dbReference>